<feature type="non-terminal residue" evidence="2">
    <location>
        <position position="1"/>
    </location>
</feature>
<evidence type="ECO:0000259" key="1">
    <source>
        <dbReference type="Pfam" id="PF23222"/>
    </source>
</evidence>
<organism evidence="2 3">
    <name type="scientific">Staurois parvus</name>
    <dbReference type="NCBI Taxonomy" id="386267"/>
    <lineage>
        <taxon>Eukaryota</taxon>
        <taxon>Metazoa</taxon>
        <taxon>Chordata</taxon>
        <taxon>Craniata</taxon>
        <taxon>Vertebrata</taxon>
        <taxon>Euteleostomi</taxon>
        <taxon>Amphibia</taxon>
        <taxon>Batrachia</taxon>
        <taxon>Anura</taxon>
        <taxon>Neobatrachia</taxon>
        <taxon>Ranoidea</taxon>
        <taxon>Ranidae</taxon>
        <taxon>Staurois</taxon>
    </lineage>
</organism>
<feature type="non-terminal residue" evidence="2">
    <location>
        <position position="143"/>
    </location>
</feature>
<comment type="caution">
    <text evidence="2">The sequence shown here is derived from an EMBL/GenBank/DDBJ whole genome shotgun (WGS) entry which is preliminary data.</text>
</comment>
<accession>A0ABN9DC22</accession>
<dbReference type="EMBL" id="CATNWA010014238">
    <property type="protein sequence ID" value="CAI9569445.1"/>
    <property type="molecule type" value="Genomic_DNA"/>
</dbReference>
<gene>
    <name evidence="2" type="ORF">SPARVUS_LOCUS6924561</name>
</gene>
<feature type="domain" description="PAR14-like first RRM" evidence="1">
    <location>
        <begin position="47"/>
        <end position="110"/>
    </location>
</feature>
<dbReference type="Proteomes" id="UP001162483">
    <property type="component" value="Unassembled WGS sequence"/>
</dbReference>
<sequence length="143" mass="16210">VGGQRVGQTVGGQRVKQTVVRQSEGQTVVRQREGQTVLLIDRGHPILVRTSPSDRDLSAKLMKYFGSRSKSGGGECDVTRVDGQTYYAIFQNQDDQRRVLGKGNHIIEYTMSVTVQDIERKDLARIRQLSRNEERLKMQHRAV</sequence>
<protein>
    <recommendedName>
        <fullName evidence="1">PAR14-like first RRM domain-containing protein</fullName>
    </recommendedName>
</protein>
<proteinExistence type="predicted"/>
<evidence type="ECO:0000313" key="3">
    <source>
        <dbReference type="Proteomes" id="UP001162483"/>
    </source>
</evidence>
<dbReference type="Pfam" id="PF23222">
    <property type="entry name" value="RRM_PARP14_1"/>
    <property type="match status" value="1"/>
</dbReference>
<dbReference type="InterPro" id="IPR012677">
    <property type="entry name" value="Nucleotide-bd_a/b_plait_sf"/>
</dbReference>
<dbReference type="Gene3D" id="3.30.70.330">
    <property type="match status" value="1"/>
</dbReference>
<keyword evidence="3" id="KW-1185">Reference proteome</keyword>
<evidence type="ECO:0000313" key="2">
    <source>
        <dbReference type="EMBL" id="CAI9569445.1"/>
    </source>
</evidence>
<reference evidence="2" key="1">
    <citation type="submission" date="2023-05" db="EMBL/GenBank/DDBJ databases">
        <authorList>
            <person name="Stuckert A."/>
        </authorList>
    </citation>
    <scope>NUCLEOTIDE SEQUENCE</scope>
</reference>
<name>A0ABN9DC22_9NEOB</name>
<dbReference type="InterPro" id="IPR057051">
    <property type="entry name" value="PARP14_RPM_1"/>
</dbReference>